<keyword evidence="3" id="KW-1185">Reference proteome</keyword>
<name>A0ABW3D3F4_9FLAO</name>
<organism evidence="2 3">
    <name type="scientific">Sungkyunkwania multivorans</name>
    <dbReference type="NCBI Taxonomy" id="1173618"/>
    <lineage>
        <taxon>Bacteria</taxon>
        <taxon>Pseudomonadati</taxon>
        <taxon>Bacteroidota</taxon>
        <taxon>Flavobacteriia</taxon>
        <taxon>Flavobacteriales</taxon>
        <taxon>Flavobacteriaceae</taxon>
        <taxon>Sungkyunkwania</taxon>
    </lineage>
</organism>
<feature type="region of interest" description="Disordered" evidence="1">
    <location>
        <begin position="31"/>
        <end position="52"/>
    </location>
</feature>
<sequence length="67" mass="7273">MKKVRFNSKLSLKKFKIATVDNLSSIKGGSLPVLDDGTDTDGPDTDDPLDPWETIDLGCVPANLIKK</sequence>
<proteinExistence type="predicted"/>
<comment type="caution">
    <text evidence="2">The sequence shown here is derived from an EMBL/GenBank/DDBJ whole genome shotgun (WGS) entry which is preliminary data.</text>
</comment>
<evidence type="ECO:0000256" key="1">
    <source>
        <dbReference type="SAM" id="MobiDB-lite"/>
    </source>
</evidence>
<accession>A0ABW3D3F4</accession>
<gene>
    <name evidence="2" type="ORF">ACFQ1M_15615</name>
</gene>
<dbReference type="Proteomes" id="UP001596978">
    <property type="component" value="Unassembled WGS sequence"/>
</dbReference>
<reference evidence="3" key="1">
    <citation type="journal article" date="2019" name="Int. J. Syst. Evol. Microbiol.">
        <title>The Global Catalogue of Microorganisms (GCM) 10K type strain sequencing project: providing services to taxonomists for standard genome sequencing and annotation.</title>
        <authorList>
            <consortium name="The Broad Institute Genomics Platform"/>
            <consortium name="The Broad Institute Genome Sequencing Center for Infectious Disease"/>
            <person name="Wu L."/>
            <person name="Ma J."/>
        </authorList>
    </citation>
    <scope>NUCLEOTIDE SEQUENCE [LARGE SCALE GENOMIC DNA]</scope>
    <source>
        <strain evidence="3">CCUG 62952</strain>
    </source>
</reference>
<protein>
    <submittedName>
        <fullName evidence="2">Uncharacterized protein</fullName>
    </submittedName>
</protein>
<evidence type="ECO:0000313" key="3">
    <source>
        <dbReference type="Proteomes" id="UP001596978"/>
    </source>
</evidence>
<feature type="compositionally biased region" description="Acidic residues" evidence="1">
    <location>
        <begin position="36"/>
        <end position="50"/>
    </location>
</feature>
<dbReference type="RefSeq" id="WP_386409863.1">
    <property type="nucleotide sequence ID" value="NZ_JBHTJH010000017.1"/>
</dbReference>
<evidence type="ECO:0000313" key="2">
    <source>
        <dbReference type="EMBL" id="MFD0863644.1"/>
    </source>
</evidence>
<dbReference type="EMBL" id="JBHTJH010000017">
    <property type="protein sequence ID" value="MFD0863644.1"/>
    <property type="molecule type" value="Genomic_DNA"/>
</dbReference>